<comment type="caution">
    <text evidence="1">The sequence shown here is derived from an EMBL/GenBank/DDBJ whole genome shotgun (WGS) entry which is preliminary data.</text>
</comment>
<name>A0AAD7IWJ5_9AGAR</name>
<protein>
    <submittedName>
        <fullName evidence="1">Uncharacterized protein</fullName>
    </submittedName>
</protein>
<reference evidence="1" key="1">
    <citation type="submission" date="2023-03" db="EMBL/GenBank/DDBJ databases">
        <title>Massive genome expansion in bonnet fungi (Mycena s.s.) driven by repeated elements and novel gene families across ecological guilds.</title>
        <authorList>
            <consortium name="Lawrence Berkeley National Laboratory"/>
            <person name="Harder C.B."/>
            <person name="Miyauchi S."/>
            <person name="Viragh M."/>
            <person name="Kuo A."/>
            <person name="Thoen E."/>
            <person name="Andreopoulos B."/>
            <person name="Lu D."/>
            <person name="Skrede I."/>
            <person name="Drula E."/>
            <person name="Henrissat B."/>
            <person name="Morin E."/>
            <person name="Kohler A."/>
            <person name="Barry K."/>
            <person name="LaButti K."/>
            <person name="Morin E."/>
            <person name="Salamov A."/>
            <person name="Lipzen A."/>
            <person name="Mereny Z."/>
            <person name="Hegedus B."/>
            <person name="Baldrian P."/>
            <person name="Stursova M."/>
            <person name="Weitz H."/>
            <person name="Taylor A."/>
            <person name="Grigoriev I.V."/>
            <person name="Nagy L.G."/>
            <person name="Martin F."/>
            <person name="Kauserud H."/>
        </authorList>
    </citation>
    <scope>NUCLEOTIDE SEQUENCE</scope>
    <source>
        <strain evidence="1">CBHHK188m</strain>
    </source>
</reference>
<dbReference type="AlphaFoldDB" id="A0AAD7IWJ5"/>
<proteinExistence type="predicted"/>
<gene>
    <name evidence="1" type="ORF">DFH07DRAFT_961018</name>
</gene>
<accession>A0AAD7IWJ5</accession>
<keyword evidence="2" id="KW-1185">Reference proteome</keyword>
<sequence length="199" mass="21527">MNSGDGSANPFVHGRFSGKAMMTTMHPWTAADEGTILAAQHPRQAAARAEHAAEECAQAGEHNSGGWGGRFAQILAQKRRIPLAIKSNINGNVAVAPTKIFPPHAYPHLTGIPADYIRDYLSFSAMRSPLQAVGMSVPMSSLPKELEILMNNMVSTVCPTHMFAVYGDASASFGQKRRLTLFPAHDLIFRTHCTKLPTS</sequence>
<dbReference type="EMBL" id="JARJLG010000079">
    <property type="protein sequence ID" value="KAJ7751232.1"/>
    <property type="molecule type" value="Genomic_DNA"/>
</dbReference>
<evidence type="ECO:0000313" key="2">
    <source>
        <dbReference type="Proteomes" id="UP001215280"/>
    </source>
</evidence>
<organism evidence="1 2">
    <name type="scientific">Mycena maculata</name>
    <dbReference type="NCBI Taxonomy" id="230809"/>
    <lineage>
        <taxon>Eukaryota</taxon>
        <taxon>Fungi</taxon>
        <taxon>Dikarya</taxon>
        <taxon>Basidiomycota</taxon>
        <taxon>Agaricomycotina</taxon>
        <taxon>Agaricomycetes</taxon>
        <taxon>Agaricomycetidae</taxon>
        <taxon>Agaricales</taxon>
        <taxon>Marasmiineae</taxon>
        <taxon>Mycenaceae</taxon>
        <taxon>Mycena</taxon>
    </lineage>
</organism>
<evidence type="ECO:0000313" key="1">
    <source>
        <dbReference type="EMBL" id="KAJ7751232.1"/>
    </source>
</evidence>
<dbReference type="Proteomes" id="UP001215280">
    <property type="component" value="Unassembled WGS sequence"/>
</dbReference>